<dbReference type="Pfam" id="PF12937">
    <property type="entry name" value="F-box-like"/>
    <property type="match status" value="1"/>
</dbReference>
<keyword evidence="4" id="KW-1185">Reference proteome</keyword>
<dbReference type="SUPFAM" id="SSF81383">
    <property type="entry name" value="F-box domain"/>
    <property type="match status" value="1"/>
</dbReference>
<gene>
    <name evidence="3" type="ORF">FOMPIDRAFT_83028</name>
</gene>
<dbReference type="Gene3D" id="3.80.10.10">
    <property type="entry name" value="Ribonuclease Inhibitor"/>
    <property type="match status" value="1"/>
</dbReference>
<dbReference type="STRING" id="743788.S8F5Y9"/>
<dbReference type="EMBL" id="KE504179">
    <property type="protein sequence ID" value="EPS97115.1"/>
    <property type="molecule type" value="Genomic_DNA"/>
</dbReference>
<dbReference type="HOGENOM" id="CLU_495249_0_0_1"/>
<accession>S8F5Y9</accession>
<dbReference type="CDD" id="cd09917">
    <property type="entry name" value="F-box_SF"/>
    <property type="match status" value="1"/>
</dbReference>
<feature type="domain" description="F-box" evidence="2">
    <location>
        <begin position="77"/>
        <end position="121"/>
    </location>
</feature>
<feature type="compositionally biased region" description="Acidic residues" evidence="1">
    <location>
        <begin position="433"/>
        <end position="444"/>
    </location>
</feature>
<dbReference type="InterPro" id="IPR032675">
    <property type="entry name" value="LRR_dom_sf"/>
</dbReference>
<dbReference type="Gene3D" id="1.20.1280.50">
    <property type="match status" value="1"/>
</dbReference>
<protein>
    <recommendedName>
        <fullName evidence="2">F-box domain-containing protein</fullName>
    </recommendedName>
</protein>
<name>S8F5Y9_FOMSC</name>
<evidence type="ECO:0000313" key="4">
    <source>
        <dbReference type="Proteomes" id="UP000015241"/>
    </source>
</evidence>
<sequence>MRESLSVPPVKLKPYTGCPACDQYLKYRWSLYHPPPPDAVLAVDPDGIDNSYYWGYGPDVRNKRRAIVRPLPPSLTDRIPLELFEHILDFLRWETWDLYSCALVCRAWHHHSQRLLYGRVVIESRAGGSIQTPYHPSFALSFSSFPGLIHLKLNDFRLNSFTDLRVVICGLKNLRELALIGGTLVSRAGTTHPTVTAGFAPVEAPRLRKVTLRLEQNLFTKLGQWMTSTEICDSCTMLSLWVDNRQEEGPCAESILRKLCPSLASLSYRLCYADSWQHLGVLTCCTQLSTVSLTVRVNPMDSWQGLVTAFHEILSHFSSPMVRTIDVRIHMQTPSGSLSTSAHPNCDFWAIDLRLVHALMKRPLFDPLRGANLTVWHDGPQARLTCDAVLTAEEMERRIRLIFKPWDKHQILTVEGYDEEIDEAPTGEVHDVDGEEAQSSEDEAVLAPDQENESGAMQTGGALYFGT</sequence>
<dbReference type="OrthoDB" id="2782728at2759"/>
<evidence type="ECO:0000313" key="3">
    <source>
        <dbReference type="EMBL" id="EPS97115.1"/>
    </source>
</evidence>
<organism evidence="3 4">
    <name type="scientific">Fomitopsis schrenkii</name>
    <name type="common">Brown rot fungus</name>
    <dbReference type="NCBI Taxonomy" id="2126942"/>
    <lineage>
        <taxon>Eukaryota</taxon>
        <taxon>Fungi</taxon>
        <taxon>Dikarya</taxon>
        <taxon>Basidiomycota</taxon>
        <taxon>Agaricomycotina</taxon>
        <taxon>Agaricomycetes</taxon>
        <taxon>Polyporales</taxon>
        <taxon>Fomitopsis</taxon>
    </lineage>
</organism>
<dbReference type="SUPFAM" id="SSF52047">
    <property type="entry name" value="RNI-like"/>
    <property type="match status" value="1"/>
</dbReference>
<dbReference type="InterPro" id="IPR001810">
    <property type="entry name" value="F-box_dom"/>
</dbReference>
<dbReference type="InterPro" id="IPR036047">
    <property type="entry name" value="F-box-like_dom_sf"/>
</dbReference>
<evidence type="ECO:0000256" key="1">
    <source>
        <dbReference type="SAM" id="MobiDB-lite"/>
    </source>
</evidence>
<dbReference type="AlphaFoldDB" id="S8F5Y9"/>
<dbReference type="Proteomes" id="UP000015241">
    <property type="component" value="Unassembled WGS sequence"/>
</dbReference>
<feature type="region of interest" description="Disordered" evidence="1">
    <location>
        <begin position="429"/>
        <end position="467"/>
    </location>
</feature>
<proteinExistence type="predicted"/>
<reference evidence="3 4" key="1">
    <citation type="journal article" date="2012" name="Science">
        <title>The Paleozoic origin of enzymatic lignin decomposition reconstructed from 31 fungal genomes.</title>
        <authorList>
            <person name="Floudas D."/>
            <person name="Binder M."/>
            <person name="Riley R."/>
            <person name="Barry K."/>
            <person name="Blanchette R.A."/>
            <person name="Henrissat B."/>
            <person name="Martinez A.T."/>
            <person name="Otillar R."/>
            <person name="Spatafora J.W."/>
            <person name="Yadav J.S."/>
            <person name="Aerts A."/>
            <person name="Benoit I."/>
            <person name="Boyd A."/>
            <person name="Carlson A."/>
            <person name="Copeland A."/>
            <person name="Coutinho P.M."/>
            <person name="de Vries R.P."/>
            <person name="Ferreira P."/>
            <person name="Findley K."/>
            <person name="Foster B."/>
            <person name="Gaskell J."/>
            <person name="Glotzer D."/>
            <person name="Gorecki P."/>
            <person name="Heitman J."/>
            <person name="Hesse C."/>
            <person name="Hori C."/>
            <person name="Igarashi K."/>
            <person name="Jurgens J.A."/>
            <person name="Kallen N."/>
            <person name="Kersten P."/>
            <person name="Kohler A."/>
            <person name="Kuees U."/>
            <person name="Kumar T.K.A."/>
            <person name="Kuo A."/>
            <person name="LaButti K."/>
            <person name="Larrondo L.F."/>
            <person name="Lindquist E."/>
            <person name="Ling A."/>
            <person name="Lombard V."/>
            <person name="Lucas S."/>
            <person name="Lundell T."/>
            <person name="Martin R."/>
            <person name="McLaughlin D.J."/>
            <person name="Morgenstern I."/>
            <person name="Morin E."/>
            <person name="Murat C."/>
            <person name="Nagy L.G."/>
            <person name="Nolan M."/>
            <person name="Ohm R.A."/>
            <person name="Patyshakuliyeva A."/>
            <person name="Rokas A."/>
            <person name="Ruiz-Duenas F.J."/>
            <person name="Sabat G."/>
            <person name="Salamov A."/>
            <person name="Samejima M."/>
            <person name="Schmutz J."/>
            <person name="Slot J.C."/>
            <person name="St John F."/>
            <person name="Stenlid J."/>
            <person name="Sun H."/>
            <person name="Sun S."/>
            <person name="Syed K."/>
            <person name="Tsang A."/>
            <person name="Wiebenga A."/>
            <person name="Young D."/>
            <person name="Pisabarro A."/>
            <person name="Eastwood D.C."/>
            <person name="Martin F."/>
            <person name="Cullen D."/>
            <person name="Grigoriev I.V."/>
            <person name="Hibbett D.S."/>
        </authorList>
    </citation>
    <scope>NUCLEOTIDE SEQUENCE</scope>
    <source>
        <strain evidence="4">FP-58527</strain>
    </source>
</reference>
<dbReference type="InParanoid" id="S8F5Y9"/>
<evidence type="ECO:0000259" key="2">
    <source>
        <dbReference type="Pfam" id="PF12937"/>
    </source>
</evidence>